<geneLocation type="plasmid" evidence="10">
    <name>ii</name>
</geneLocation>
<dbReference type="Pfam" id="PF17803">
    <property type="entry name" value="Cadherin_4"/>
    <property type="match status" value="3"/>
</dbReference>
<evidence type="ECO:0008006" key="12">
    <source>
        <dbReference type="Google" id="ProtNLM"/>
    </source>
</evidence>
<dbReference type="InterPro" id="IPR019960">
    <property type="entry name" value="T1SS_VCA0849"/>
</dbReference>
<dbReference type="Proteomes" id="UP000256710">
    <property type="component" value="Unassembled WGS sequence"/>
</dbReference>
<dbReference type="EMBL" id="LT984807">
    <property type="protein sequence ID" value="SPD59663.1"/>
    <property type="molecule type" value="Genomic_DNA"/>
</dbReference>
<protein>
    <recommendedName>
        <fullName evidence="12">Type I secretion C-terminal target domain (VC_A0849 subclass)</fullName>
    </recommendedName>
</protein>
<gene>
    <name evidence="8" type="ORF">CBM2605_B110222</name>
    <name evidence="9" type="ORF">CBM2607_MP20315</name>
</gene>
<organism evidence="9 10">
    <name type="scientific">Cupriavidus neocaledonicus</name>
    <dbReference type="NCBI Taxonomy" id="1040979"/>
    <lineage>
        <taxon>Bacteria</taxon>
        <taxon>Pseudomonadati</taxon>
        <taxon>Pseudomonadota</taxon>
        <taxon>Betaproteobacteria</taxon>
        <taxon>Burkholderiales</taxon>
        <taxon>Burkholderiaceae</taxon>
        <taxon>Cupriavidus</taxon>
    </lineage>
</organism>
<keyword evidence="9" id="KW-0614">Plasmid</keyword>
<dbReference type="Pfam" id="PF00353">
    <property type="entry name" value="HemolysinCabind"/>
    <property type="match status" value="6"/>
</dbReference>
<dbReference type="PANTHER" id="PTHR38340">
    <property type="entry name" value="S-LAYER PROTEIN"/>
    <property type="match status" value="1"/>
</dbReference>
<dbReference type="Proteomes" id="UP000255168">
    <property type="component" value="Plasmid II"/>
</dbReference>
<keyword evidence="3" id="KW-0964">Secreted</keyword>
<keyword evidence="11" id="KW-1185">Reference proteome</keyword>
<dbReference type="InterPro" id="IPR011049">
    <property type="entry name" value="Serralysin-like_metalloprot_C"/>
</dbReference>
<sequence>MATVTGTNGSDSLSGTASSDTILSGNGNDYVSAGDGSDYVDAGNGDDIVEGGDGNDTLLGANGKDRVFGGRGNDSLSGGNGTDAVYGGSGDDVIGSADGASTLYTGDNGGDTLYGDGYDSYADYLLGRGHASAQPGNDRIQGGNGDDLVFGDNGDGAVVGGDDIIAGGNGRDTVYGEGGNDTIAGGGGGDMLHGGSGRDTFVYHAVADSTAAGMDVIADFQRGTDRLDLRPVLGDTGFQWGGLMPTAHGAWYQQAGGNTYVYVDVDGNPATAEMVIRLDGLHDLTKSDFAGYDNHAPTAAADANAIGEDNHPNPITGNVLANDSDVDAGNVLAVAGPGTYVGQYGTLQINADGSYSYTLDNGNPLVQSLRLGDHVDESFAYSVTDGQASAASTLNIRINGANDAAIITASASEDTAVSEAGGVANATAGDASASGTLAVSDADAGEAHFAAVPPDSLVGQYGTFTFNSTTGAWTYTLDNSKADALIAGQQAGDALTVWSADQTAQQTITVNITGTNDVATITASASEDTAVTEAGGVANATAGDASASGTLTVSDADAGEAHFAAVPPDSLVGQYGTFTFNTTTGAWTYTLDNGKADALTAGQQVSDALTVWSADQTAQQTITVNITGTNDVATITASASEDTAVTEAGGVANATAGDASASGTLTVADVDSGEAHFAAVPPDSLVGQYGTFTFNTTTGAWTYTLDTGKADVLTAGQQASDALTVWSADQTAQQTVTVNITGTNDAAIITASASEDTAVTEAGGVANATAGDASASGTLTVSDADAGEAHFAAVPPDSLVGQYGTFTFNSTTGAWTYTLDNSKADALTAGQQASDALTVWSADQTAQQTITVNITGTNDAATVTASASEDTAVTEAGGAANATAGDAAASGTLTVGDADAGEAHFAAVPPDSLVGQYGTFTFNTTTGAWTYTLDNSKADALTAGQQASDALTVWSADQTAQQTITVNITGTNDVATITASAGEDTAVTEAGGVANATAGDASASGTLTVADVDSGEAHFAAVPPDSLVGQYGTFTFNSTTGAWTYTLDNSKADALTAGQQASDALTVWSADQTSQQTITVNITGTNDAATVTASASEDTAVTEAGGAANATAGDAAASGTLTVGDADAGEAHFAAVPPDSLVGQYGTFTFNSATGAWTYTLDNSKADALTAGQQASDALTVWSADQTAQQTVTVNIVGTNDAVINSVPGAQSVSEDAPLSFSTATGNALGFFDADGSSHTVTLTASGGTITLNGTAGLQFLAGDGSADGAMTFTGSDAAIRAALDGLQFAGDKDYAGAASLQMQTSDGVTADIDAVAIAIQPVNDAPVAAADVVYVSNNTGSILIPVSALLANDGDVDGLALAITGLSGATGAVSNLRFAPGTNNSYIMFDSDNSATGSFSYTVSDGAGGSSTATVTVKVSPTNGAATVTLASETYQASYLDGGSNTDALTGAAASDIFIGGAASDTLRGGAGDDVLRGGAGDDTLDGGAGIDMLDLSDASSGLAFTLAQGSGTLVNLSAVGLGSDTYSNMEGVVGSRFNDSLTGSGANDILRGGAGNDTLDGGAGIDLLDFSDATGAIDFTLVQSSSATSVNLGSVNLGTDSYKGMEGVIGSAFNDTIAGSAGNDVLRGGAGDDHLGGGAGNDLLVGDAGSDTLAGGAGSDTFRLLRAEAASVDTITDFDFAPASAGGDVLDLSELLAGVSVTSANVAQFVRLAEVDGNTVVSLDRDGGGSAAAFQDVAVLQGVVGLDLNTLLSNGNIHTA</sequence>
<feature type="domain" description="RapA2 cadherin-like" evidence="7">
    <location>
        <begin position="294"/>
        <end position="357"/>
    </location>
</feature>
<comment type="subcellular location">
    <subcellularLocation>
        <location evidence="2">Secreted</location>
    </subcellularLocation>
</comment>
<dbReference type="SUPFAM" id="SSF51120">
    <property type="entry name" value="beta-Roll"/>
    <property type="match status" value="4"/>
</dbReference>
<dbReference type="GO" id="GO:0005615">
    <property type="term" value="C:extracellular space"/>
    <property type="evidence" value="ECO:0007669"/>
    <property type="project" value="InterPro"/>
</dbReference>
<evidence type="ECO:0000256" key="2">
    <source>
        <dbReference type="ARBA" id="ARBA00004613"/>
    </source>
</evidence>
<evidence type="ECO:0000313" key="11">
    <source>
        <dbReference type="Proteomes" id="UP000256710"/>
    </source>
</evidence>
<dbReference type="InterPro" id="IPR040853">
    <property type="entry name" value="RapA2_cadherin-like"/>
</dbReference>
<evidence type="ECO:0000256" key="5">
    <source>
        <dbReference type="SAM" id="MobiDB-lite"/>
    </source>
</evidence>
<dbReference type="PROSITE" id="PS00330">
    <property type="entry name" value="HEMOLYSIN_CALCIUM"/>
    <property type="match status" value="5"/>
</dbReference>
<dbReference type="NCBIfam" id="TIGR03661">
    <property type="entry name" value="T1SS_VCA0849"/>
    <property type="match status" value="1"/>
</dbReference>
<feature type="region of interest" description="Disordered" evidence="5">
    <location>
        <begin position="1"/>
        <end position="22"/>
    </location>
</feature>
<dbReference type="Pfam" id="PF17963">
    <property type="entry name" value="Big_9"/>
    <property type="match status" value="1"/>
</dbReference>
<feature type="domain" description="Peptidase M10 serralysin C-terminal" evidence="6">
    <location>
        <begin position="69"/>
        <end position="289"/>
    </location>
</feature>
<dbReference type="InterPro" id="IPR013783">
    <property type="entry name" value="Ig-like_fold"/>
</dbReference>
<dbReference type="InterPro" id="IPR018511">
    <property type="entry name" value="Hemolysin-typ_Ca-bd_CS"/>
</dbReference>
<proteinExistence type="predicted"/>
<evidence type="ECO:0000313" key="10">
    <source>
        <dbReference type="Proteomes" id="UP000255168"/>
    </source>
</evidence>
<name>A0A375HQK0_9BURK</name>
<evidence type="ECO:0000256" key="3">
    <source>
        <dbReference type="ARBA" id="ARBA00022525"/>
    </source>
</evidence>
<dbReference type="InterPro" id="IPR010221">
    <property type="entry name" value="VCBS_dom"/>
</dbReference>
<evidence type="ECO:0000256" key="1">
    <source>
        <dbReference type="ARBA" id="ARBA00001913"/>
    </source>
</evidence>
<feature type="region of interest" description="Disordered" evidence="5">
    <location>
        <begin position="34"/>
        <end position="63"/>
    </location>
</feature>
<dbReference type="Pfam" id="PF08548">
    <property type="entry name" value="Peptidase_M10_C"/>
    <property type="match status" value="1"/>
</dbReference>
<dbReference type="InterPro" id="IPR050557">
    <property type="entry name" value="RTX_toxin/Mannuronan_C5-epim"/>
</dbReference>
<reference evidence="10 11" key="1">
    <citation type="submission" date="2018-01" db="EMBL/GenBank/DDBJ databases">
        <authorList>
            <person name="Clerissi C."/>
        </authorList>
    </citation>
    <scope>NUCLEOTIDE SEQUENCE [LARGE SCALE GENOMIC DNA]</scope>
    <source>
        <strain evidence="8">Cupriavidus taiwanensis STM 6082</strain>
        <strain evidence="9">Cupriavidus taiwanensis STM 6160</strain>
        <plasmid evidence="9">II</plasmid>
        <plasmid evidence="10">ii</plasmid>
    </source>
</reference>
<evidence type="ECO:0000256" key="4">
    <source>
        <dbReference type="ARBA" id="ARBA00022737"/>
    </source>
</evidence>
<feature type="domain" description="RapA2 cadherin-like" evidence="7">
    <location>
        <begin position="1076"/>
        <end position="1159"/>
    </location>
</feature>
<dbReference type="InterPro" id="IPR013858">
    <property type="entry name" value="Peptidase_M10B_C"/>
</dbReference>
<dbReference type="GO" id="GO:0005509">
    <property type="term" value="F:calcium ion binding"/>
    <property type="evidence" value="ECO:0007669"/>
    <property type="project" value="InterPro"/>
</dbReference>
<dbReference type="PANTHER" id="PTHR38340:SF1">
    <property type="entry name" value="S-LAYER PROTEIN"/>
    <property type="match status" value="1"/>
</dbReference>
<comment type="cofactor">
    <cofactor evidence="1">
        <name>Ca(2+)</name>
        <dbReference type="ChEBI" id="CHEBI:29108"/>
    </cofactor>
</comment>
<evidence type="ECO:0000313" key="8">
    <source>
        <dbReference type="EMBL" id="SOZ38693.1"/>
    </source>
</evidence>
<feature type="domain" description="RapA2 cadherin-like" evidence="7">
    <location>
        <begin position="734"/>
        <end position="817"/>
    </location>
</feature>
<keyword evidence="4" id="KW-0677">Repeat</keyword>
<dbReference type="RefSeq" id="WP_115678531.1">
    <property type="nucleotide sequence ID" value="NZ_LT976977.1"/>
</dbReference>
<dbReference type="EMBL" id="OFTC01000034">
    <property type="protein sequence ID" value="SOZ38693.1"/>
    <property type="molecule type" value="Genomic_DNA"/>
</dbReference>
<evidence type="ECO:0000259" key="7">
    <source>
        <dbReference type="Pfam" id="PF17803"/>
    </source>
</evidence>
<geneLocation type="plasmid" evidence="9">
    <name>II</name>
</geneLocation>
<evidence type="ECO:0000313" key="9">
    <source>
        <dbReference type="EMBL" id="SPD59663.1"/>
    </source>
</evidence>
<accession>A0A375HQK0</accession>
<dbReference type="Gene3D" id="2.150.10.10">
    <property type="entry name" value="Serralysin-like metalloprotease, C-terminal"/>
    <property type="match status" value="6"/>
</dbReference>
<dbReference type="NCBIfam" id="TIGR01965">
    <property type="entry name" value="VCBS_repeat"/>
    <property type="match status" value="8"/>
</dbReference>
<evidence type="ECO:0000259" key="6">
    <source>
        <dbReference type="Pfam" id="PF08548"/>
    </source>
</evidence>
<dbReference type="Gene3D" id="2.60.40.10">
    <property type="entry name" value="Immunoglobulins"/>
    <property type="match status" value="8"/>
</dbReference>
<dbReference type="PRINTS" id="PR00313">
    <property type="entry name" value="CABNDNGRPT"/>
</dbReference>
<dbReference type="InterPro" id="IPR001343">
    <property type="entry name" value="Hemolysn_Ca-bd"/>
</dbReference>